<dbReference type="InterPro" id="IPR006620">
    <property type="entry name" value="Pro_4_hyd_alph"/>
</dbReference>
<sequence length="533" mass="60821">MTKHDLTPESDLPQKRSKLVLKDFDTIDFPAFNSRYSEPDFAVAFRKAFHDRQSFVDLESNAKIIDEPYPTASLPNFLQSSEYLKILREELLAEEYYHKSNDLYEFYQSEDLRLSKKPHIAALKNAIYSHEFFTMMSNLTGIDLDPSVIDLNGNQYHEGCYLLCHDDDIKNEKEGRRIAFILYLVDDDWSAADGGTLDLFRCNETGHPVEVVQSLLPVRNTLAFFELSSASYHQVAEVLTRDKSRISISGWFHGPLNTRLVSKSMPFKSLLDPSDVSLEDLVNPDYLREASVARICDFFADQSSIELQSFLKPEIYAALLAELETLGVEEGAKSEKPLWDEQMGPRHVRRYERVSDMNQASIPSTLAIVQQLMSSKAFKDFLKKITNLSVLSANTELRMFKKGDYTLLHDHALERNGLDVLFSFPYLPRSQDHQQQQGTTSTAEWDKSWGAGATHYVADKANLLALYPKHNTLTMVLRDEGTLRFVRYLSARVGEARRRELSVLYIVNDDDESEGESKSEEGEELSSRIGSLE</sequence>
<keyword evidence="6" id="KW-0560">Oxidoreductase</keyword>
<dbReference type="SMART" id="SM00702">
    <property type="entry name" value="P4Hc"/>
    <property type="match status" value="1"/>
</dbReference>
<dbReference type="AlphaFoldDB" id="A0A9P6J5K8"/>
<dbReference type="Pfam" id="PF13661">
    <property type="entry name" value="2OG-FeII_Oxy_4"/>
    <property type="match status" value="1"/>
</dbReference>
<evidence type="ECO:0000256" key="8">
    <source>
        <dbReference type="ARBA" id="ARBA00047444"/>
    </source>
</evidence>
<dbReference type="GO" id="GO:0031543">
    <property type="term" value="F:peptidyl-proline dioxygenase activity"/>
    <property type="evidence" value="ECO:0007669"/>
    <property type="project" value="TreeGrafter"/>
</dbReference>
<dbReference type="GO" id="GO:0005737">
    <property type="term" value="C:cytoplasm"/>
    <property type="evidence" value="ECO:0007669"/>
    <property type="project" value="TreeGrafter"/>
</dbReference>
<dbReference type="PANTHER" id="PTHR12117">
    <property type="entry name" value="HISTONE ACETYLTRANSFERASE COMPLEX"/>
    <property type="match status" value="1"/>
</dbReference>
<protein>
    <submittedName>
        <fullName evidence="11">Prolyl 3-hydroxylase ogfod1</fullName>
    </submittedName>
</protein>
<dbReference type="Proteomes" id="UP000749646">
    <property type="component" value="Unassembled WGS sequence"/>
</dbReference>
<dbReference type="Pfam" id="PF10637">
    <property type="entry name" value="Ofd1_CTDD"/>
    <property type="match status" value="1"/>
</dbReference>
<evidence type="ECO:0000256" key="5">
    <source>
        <dbReference type="ARBA" id="ARBA00022964"/>
    </source>
</evidence>
<organism evidence="11 12">
    <name type="scientific">Modicella reniformis</name>
    <dbReference type="NCBI Taxonomy" id="1440133"/>
    <lineage>
        <taxon>Eukaryota</taxon>
        <taxon>Fungi</taxon>
        <taxon>Fungi incertae sedis</taxon>
        <taxon>Mucoromycota</taxon>
        <taxon>Mortierellomycotina</taxon>
        <taxon>Mortierellomycetes</taxon>
        <taxon>Mortierellales</taxon>
        <taxon>Mortierellaceae</taxon>
        <taxon>Modicella</taxon>
    </lineage>
</organism>
<dbReference type="Gene3D" id="2.60.120.620">
    <property type="entry name" value="q2cbj1_9rhob like domain"/>
    <property type="match status" value="2"/>
</dbReference>
<dbReference type="GO" id="GO:0005506">
    <property type="term" value="F:iron ion binding"/>
    <property type="evidence" value="ECO:0007669"/>
    <property type="project" value="InterPro"/>
</dbReference>
<dbReference type="InterPro" id="IPR005123">
    <property type="entry name" value="Oxoglu/Fe-dep_dioxygenase_dom"/>
</dbReference>
<dbReference type="GO" id="GO:0006449">
    <property type="term" value="P:regulation of translational termination"/>
    <property type="evidence" value="ECO:0007669"/>
    <property type="project" value="TreeGrafter"/>
</dbReference>
<evidence type="ECO:0000256" key="7">
    <source>
        <dbReference type="ARBA" id="ARBA00023004"/>
    </source>
</evidence>
<dbReference type="InterPro" id="IPR019601">
    <property type="entry name" value="Oxoglutarate/Fe-dep_Oase_C"/>
</dbReference>
<keyword evidence="5" id="KW-0223">Dioxygenase</keyword>
<comment type="catalytic activity">
    <reaction evidence="8">
        <text>[ribosomal protein uS12]-L-proline + 2-oxoglutarate + O2 = [ribosomal protein uS12]-(3S)-3-hydroxy-L-proline + succinate + CO2</text>
        <dbReference type="Rhea" id="RHEA:54156"/>
        <dbReference type="Rhea" id="RHEA-COMP:13816"/>
        <dbReference type="Rhea" id="RHEA-COMP:13818"/>
        <dbReference type="ChEBI" id="CHEBI:15379"/>
        <dbReference type="ChEBI" id="CHEBI:16526"/>
        <dbReference type="ChEBI" id="CHEBI:16810"/>
        <dbReference type="ChEBI" id="CHEBI:30031"/>
        <dbReference type="ChEBI" id="CHEBI:50342"/>
        <dbReference type="ChEBI" id="CHEBI:85428"/>
    </reaction>
</comment>
<keyword evidence="12" id="KW-1185">Reference proteome</keyword>
<keyword evidence="3" id="KW-0479">Metal-binding</keyword>
<evidence type="ECO:0000256" key="6">
    <source>
        <dbReference type="ARBA" id="ARBA00023002"/>
    </source>
</evidence>
<name>A0A9P6J5K8_9FUNG</name>
<feature type="region of interest" description="Disordered" evidence="9">
    <location>
        <begin position="510"/>
        <end position="533"/>
    </location>
</feature>
<evidence type="ECO:0000256" key="1">
    <source>
        <dbReference type="ARBA" id="ARBA00001961"/>
    </source>
</evidence>
<gene>
    <name evidence="11" type="primary">OGFOD1</name>
    <name evidence="11" type="ORF">BGZ65_004989</name>
</gene>
<reference evidence="11" key="1">
    <citation type="journal article" date="2020" name="Fungal Divers.">
        <title>Resolving the Mortierellaceae phylogeny through synthesis of multi-gene phylogenetics and phylogenomics.</title>
        <authorList>
            <person name="Vandepol N."/>
            <person name="Liber J."/>
            <person name="Desiro A."/>
            <person name="Na H."/>
            <person name="Kennedy M."/>
            <person name="Barry K."/>
            <person name="Grigoriev I.V."/>
            <person name="Miller A.N."/>
            <person name="O'Donnell K."/>
            <person name="Stajich J.E."/>
            <person name="Bonito G."/>
        </authorList>
    </citation>
    <scope>NUCLEOTIDE SEQUENCE</scope>
    <source>
        <strain evidence="11">MES-2147</strain>
    </source>
</reference>
<dbReference type="InterPro" id="IPR039558">
    <property type="entry name" value="TPA1/OFD1_N"/>
</dbReference>
<dbReference type="EMBL" id="JAAAHW010006310">
    <property type="protein sequence ID" value="KAF9963239.1"/>
    <property type="molecule type" value="Genomic_DNA"/>
</dbReference>
<comment type="similarity">
    <text evidence="2">Belongs to the TPA1 family.</text>
</comment>
<comment type="caution">
    <text evidence="11">The sequence shown here is derived from an EMBL/GenBank/DDBJ whole genome shotgun (WGS) entry which is preliminary data.</text>
</comment>
<dbReference type="GO" id="GO:0031418">
    <property type="term" value="F:L-ascorbic acid binding"/>
    <property type="evidence" value="ECO:0007669"/>
    <property type="project" value="UniProtKB-KW"/>
</dbReference>
<evidence type="ECO:0000259" key="10">
    <source>
        <dbReference type="PROSITE" id="PS51471"/>
    </source>
</evidence>
<evidence type="ECO:0000256" key="4">
    <source>
        <dbReference type="ARBA" id="ARBA00022896"/>
    </source>
</evidence>
<feature type="domain" description="Fe2OG dioxygenase" evidence="10">
    <location>
        <begin position="145"/>
        <end position="254"/>
    </location>
</feature>
<keyword evidence="7" id="KW-0408">Iron</keyword>
<dbReference type="PROSITE" id="PS51471">
    <property type="entry name" value="FE2OG_OXY"/>
    <property type="match status" value="1"/>
</dbReference>
<keyword evidence="4" id="KW-0847">Vitamin C</keyword>
<dbReference type="PANTHER" id="PTHR12117:SF0">
    <property type="entry name" value="PROLYL 3-HYDROXYLASE OGFOD1"/>
    <property type="match status" value="1"/>
</dbReference>
<dbReference type="OrthoDB" id="430522at2759"/>
<evidence type="ECO:0000313" key="11">
    <source>
        <dbReference type="EMBL" id="KAF9963239.1"/>
    </source>
</evidence>
<proteinExistence type="inferred from homology"/>
<dbReference type="InterPro" id="IPR051842">
    <property type="entry name" value="uS12_prolyl_hydroxylase"/>
</dbReference>
<evidence type="ECO:0000313" key="12">
    <source>
        <dbReference type="Proteomes" id="UP000749646"/>
    </source>
</evidence>
<evidence type="ECO:0000256" key="3">
    <source>
        <dbReference type="ARBA" id="ARBA00022723"/>
    </source>
</evidence>
<evidence type="ECO:0000256" key="2">
    <source>
        <dbReference type="ARBA" id="ARBA00007443"/>
    </source>
</evidence>
<evidence type="ECO:0000256" key="9">
    <source>
        <dbReference type="SAM" id="MobiDB-lite"/>
    </source>
</evidence>
<comment type="cofactor">
    <cofactor evidence="1">
        <name>L-ascorbate</name>
        <dbReference type="ChEBI" id="CHEBI:38290"/>
    </cofactor>
</comment>
<accession>A0A9P6J5K8</accession>